<accession>A0A1X1FCA9</accession>
<evidence type="ECO:0000313" key="2">
    <source>
        <dbReference type="EMBL" id="ORN26013.1"/>
    </source>
</evidence>
<evidence type="ECO:0000256" key="1">
    <source>
        <dbReference type="SAM" id="MobiDB-lite"/>
    </source>
</evidence>
<dbReference type="Proteomes" id="UP000193009">
    <property type="component" value="Unassembled WGS sequence"/>
</dbReference>
<gene>
    <name evidence="2" type="ORF">FAM23169_02157</name>
</gene>
<dbReference type="NCBIfam" id="TIGR01538">
    <property type="entry name" value="portal_SPP1"/>
    <property type="match status" value="1"/>
</dbReference>
<keyword evidence="3" id="KW-1185">Reference proteome</keyword>
<dbReference type="AlphaFoldDB" id="A0A1X1FCA9"/>
<name>A0A1X1FCA9_9LACO</name>
<feature type="region of interest" description="Disordered" evidence="1">
    <location>
        <begin position="452"/>
        <end position="475"/>
    </location>
</feature>
<protein>
    <submittedName>
        <fullName evidence="2">Phage portal protein, SPP1 Gp6-like</fullName>
    </submittedName>
</protein>
<sequence length="475" mass="54154">MEMKQMQDLLKATDKRRNRFNHQFQRSLRYYKNENDITNRNNGESKLNEHGKDDILRSADNRVSHNFHELLVDQEAGYLTTVPPDIDVQDDSLNDKITDTLGDEFKLRLNQLVVDAANAGVGWLHYWIDDDNQFRYGIVPPSQITPIYSSDLNRKLLAVRRTYQQLNPKTGKQFSIHEYWTDKDCTVFKSERPNYTDLELCEDWFSIYDVSSGAETGTSSKLNHGLGKIPFIPFSKNKYELPDLKKYKGLIDVYDNVYNGFVNDVDDIQQVILILTNYGGESLEEFKKTLKEAHAIKVDNVGGTDKSGVDKLTIDIPVEARNTLLESTKADIFTYGEGIDPADFKNDSNASGTAIKMLYSTLELKAGTTESYFTDSLNTLIRAIMNWMGVSDAYSRSINQTWHRNQVQNDLEKAQTVSQVAQYSSEEAIAKANPIVDDWQQELQDRQDDIVKRDGYDNPDALNSLNGGEDDEPTK</sequence>
<proteinExistence type="predicted"/>
<dbReference type="InterPro" id="IPR006428">
    <property type="entry name" value="Portal_SPP1-type"/>
</dbReference>
<dbReference type="Pfam" id="PF05133">
    <property type="entry name" value="SPP1_portal"/>
    <property type="match status" value="1"/>
</dbReference>
<organism evidence="2 3">
    <name type="scientific">Lentilactobacillus parabuchneri</name>
    <dbReference type="NCBI Taxonomy" id="152331"/>
    <lineage>
        <taxon>Bacteria</taxon>
        <taxon>Bacillati</taxon>
        <taxon>Bacillota</taxon>
        <taxon>Bacilli</taxon>
        <taxon>Lactobacillales</taxon>
        <taxon>Lactobacillaceae</taxon>
        <taxon>Lentilactobacillus</taxon>
    </lineage>
</organism>
<comment type="caution">
    <text evidence="2">The sequence shown here is derived from an EMBL/GenBank/DDBJ whole genome shotgun (WGS) entry which is preliminary data.</text>
</comment>
<dbReference type="OrthoDB" id="1697867at2"/>
<dbReference type="InterPro" id="IPR021145">
    <property type="entry name" value="Portal_protein_SPP1_Gp6-like"/>
</dbReference>
<dbReference type="EMBL" id="MSBD01000049">
    <property type="protein sequence ID" value="ORN26013.1"/>
    <property type="molecule type" value="Genomic_DNA"/>
</dbReference>
<evidence type="ECO:0000313" key="3">
    <source>
        <dbReference type="Proteomes" id="UP000193009"/>
    </source>
</evidence>
<reference evidence="2 3" key="1">
    <citation type="journal article" date="2017" name="Front. Microbiol.">
        <title>The Histidine Decarboxylase Gene Cluster of Lactobacillus parabuchneri Was Gained by Horizontal Gene Transfer and Is Mobile within the Species.</title>
        <authorList>
            <person name="Wuthrich D."/>
            <person name="Berthoud H."/>
            <person name="Wechsler D."/>
            <person name="Eugster E."/>
            <person name="Irmler S."/>
            <person name="Bruggmann R."/>
        </authorList>
    </citation>
    <scope>NUCLEOTIDE SEQUENCE [LARGE SCALE GENOMIC DNA]</scope>
    <source>
        <strain evidence="2 3">FAM23169</strain>
    </source>
</reference>